<protein>
    <submittedName>
        <fullName evidence="2">Uncharacterized protein</fullName>
    </submittedName>
</protein>
<proteinExistence type="predicted"/>
<keyword evidence="1" id="KW-1185">Reference proteome</keyword>
<dbReference type="Proteomes" id="UP000887565">
    <property type="component" value="Unplaced"/>
</dbReference>
<dbReference type="WBParaSite" id="nRc.2.0.1.t04975-RA">
    <property type="protein sequence ID" value="nRc.2.0.1.t04975-RA"/>
    <property type="gene ID" value="nRc.2.0.1.g04975"/>
</dbReference>
<accession>A0A915HUC0</accession>
<dbReference type="AlphaFoldDB" id="A0A915HUC0"/>
<reference evidence="2" key="1">
    <citation type="submission" date="2022-11" db="UniProtKB">
        <authorList>
            <consortium name="WormBaseParasite"/>
        </authorList>
    </citation>
    <scope>IDENTIFICATION</scope>
</reference>
<evidence type="ECO:0000313" key="1">
    <source>
        <dbReference type="Proteomes" id="UP000887565"/>
    </source>
</evidence>
<organism evidence="1 2">
    <name type="scientific">Romanomermis culicivorax</name>
    <name type="common">Nematode worm</name>
    <dbReference type="NCBI Taxonomy" id="13658"/>
    <lineage>
        <taxon>Eukaryota</taxon>
        <taxon>Metazoa</taxon>
        <taxon>Ecdysozoa</taxon>
        <taxon>Nematoda</taxon>
        <taxon>Enoplea</taxon>
        <taxon>Dorylaimia</taxon>
        <taxon>Mermithida</taxon>
        <taxon>Mermithoidea</taxon>
        <taxon>Mermithidae</taxon>
        <taxon>Romanomermis</taxon>
    </lineage>
</organism>
<evidence type="ECO:0000313" key="2">
    <source>
        <dbReference type="WBParaSite" id="nRc.2.0.1.t04975-RA"/>
    </source>
</evidence>
<sequence length="108" mass="11911">MSIEKLGLIQKQKMLGVMNPLLSLDGSLGGNVHILLTHQHEIDAKTDLINLQLLKNRTQASKMQHGSVTTLGYIFYMLQPMHRPMPSVTLAGDKFLAIGPSLVTSFNL</sequence>
<name>A0A915HUC0_ROMCU</name>